<feature type="domain" description="Protein kinase" evidence="13">
    <location>
        <begin position="147"/>
        <end position="450"/>
    </location>
</feature>
<evidence type="ECO:0000256" key="5">
    <source>
        <dbReference type="ARBA" id="ARBA00022737"/>
    </source>
</evidence>
<feature type="coiled-coil region" evidence="11">
    <location>
        <begin position="450"/>
        <end position="477"/>
    </location>
</feature>
<dbReference type="EMBL" id="CP036526">
    <property type="protein sequence ID" value="QDT11985.1"/>
    <property type="molecule type" value="Genomic_DNA"/>
</dbReference>
<evidence type="ECO:0000256" key="1">
    <source>
        <dbReference type="ARBA" id="ARBA00004245"/>
    </source>
</evidence>
<evidence type="ECO:0000256" key="7">
    <source>
        <dbReference type="ARBA" id="ARBA00023054"/>
    </source>
</evidence>
<evidence type="ECO:0000256" key="9">
    <source>
        <dbReference type="ARBA" id="ARBA00023212"/>
    </source>
</evidence>
<dbReference type="PROSITE" id="PS50005">
    <property type="entry name" value="TPR"/>
    <property type="match status" value="1"/>
</dbReference>
<keyword evidence="3" id="KW-0963">Cytoplasm</keyword>
<dbReference type="SUPFAM" id="SSF48452">
    <property type="entry name" value="TPR-like"/>
    <property type="match status" value="4"/>
</dbReference>
<evidence type="ECO:0000256" key="8">
    <source>
        <dbReference type="ARBA" id="ARBA00023175"/>
    </source>
</evidence>
<name>A0A517NXX0_9BACT</name>
<dbReference type="Pfam" id="PF13424">
    <property type="entry name" value="TPR_12"/>
    <property type="match status" value="5"/>
</dbReference>
<dbReference type="GO" id="GO:0005737">
    <property type="term" value="C:cytoplasm"/>
    <property type="evidence" value="ECO:0007669"/>
    <property type="project" value="TreeGrafter"/>
</dbReference>
<dbReference type="InterPro" id="IPR011009">
    <property type="entry name" value="Kinase-like_dom_sf"/>
</dbReference>
<keyword evidence="15" id="KW-1185">Reference proteome</keyword>
<evidence type="ECO:0000256" key="3">
    <source>
        <dbReference type="ARBA" id="ARBA00022490"/>
    </source>
</evidence>
<dbReference type="CDD" id="cd14014">
    <property type="entry name" value="STKc_PknB_like"/>
    <property type="match status" value="1"/>
</dbReference>
<keyword evidence="5" id="KW-0677">Repeat</keyword>
<dbReference type="OrthoDB" id="258731at2"/>
<dbReference type="Gene3D" id="1.10.510.10">
    <property type="entry name" value="Transferase(Phosphotransferase) domain 1"/>
    <property type="match status" value="1"/>
</dbReference>
<feature type="region of interest" description="Disordered" evidence="12">
    <location>
        <begin position="124"/>
        <end position="147"/>
    </location>
</feature>
<dbReference type="InterPro" id="IPR011990">
    <property type="entry name" value="TPR-like_helical_dom_sf"/>
</dbReference>
<accession>A0A517NXX0</accession>
<keyword evidence="9" id="KW-0206">Cytoskeleton</keyword>
<dbReference type="PANTHER" id="PTHR45783:SF3">
    <property type="entry name" value="KINESIN LIGHT CHAIN"/>
    <property type="match status" value="1"/>
</dbReference>
<dbReference type="GO" id="GO:0004674">
    <property type="term" value="F:protein serine/threonine kinase activity"/>
    <property type="evidence" value="ECO:0007669"/>
    <property type="project" value="UniProtKB-EC"/>
</dbReference>
<keyword evidence="14" id="KW-0808">Transferase</keyword>
<reference evidence="14 15" key="1">
    <citation type="submission" date="2019-02" db="EMBL/GenBank/DDBJ databases">
        <title>Deep-cultivation of Planctomycetes and their phenomic and genomic characterization uncovers novel biology.</title>
        <authorList>
            <person name="Wiegand S."/>
            <person name="Jogler M."/>
            <person name="Boedeker C."/>
            <person name="Pinto D."/>
            <person name="Vollmers J."/>
            <person name="Rivas-Marin E."/>
            <person name="Kohn T."/>
            <person name="Peeters S.H."/>
            <person name="Heuer A."/>
            <person name="Rast P."/>
            <person name="Oberbeckmann S."/>
            <person name="Bunk B."/>
            <person name="Jeske O."/>
            <person name="Meyerdierks A."/>
            <person name="Storesund J.E."/>
            <person name="Kallscheuer N."/>
            <person name="Luecker S."/>
            <person name="Lage O.M."/>
            <person name="Pohl T."/>
            <person name="Merkel B.J."/>
            <person name="Hornburger P."/>
            <person name="Mueller R.-W."/>
            <person name="Bruemmer F."/>
            <person name="Labrenz M."/>
            <person name="Spormann A.M."/>
            <person name="Op den Camp H."/>
            <person name="Overmann J."/>
            <person name="Amann R."/>
            <person name="Jetten M.S.M."/>
            <person name="Mascher T."/>
            <person name="Medema M.H."/>
            <person name="Devos D.P."/>
            <person name="Kaster A.-K."/>
            <person name="Ovreas L."/>
            <person name="Rohde M."/>
            <person name="Galperin M.Y."/>
            <person name="Jogler C."/>
        </authorList>
    </citation>
    <scope>NUCLEOTIDE SEQUENCE [LARGE SCALE GENOMIC DNA]</scope>
    <source>
        <strain evidence="14 15">K23_9</strain>
    </source>
</reference>
<dbReference type="Gene3D" id="3.30.200.20">
    <property type="entry name" value="Phosphorylase Kinase, domain 1"/>
    <property type="match status" value="1"/>
</dbReference>
<dbReference type="GO" id="GO:0005874">
    <property type="term" value="C:microtubule"/>
    <property type="evidence" value="ECO:0007669"/>
    <property type="project" value="UniProtKB-KW"/>
</dbReference>
<dbReference type="PROSITE" id="PS00108">
    <property type="entry name" value="PROTEIN_KINASE_ST"/>
    <property type="match status" value="1"/>
</dbReference>
<dbReference type="GO" id="GO:0007018">
    <property type="term" value="P:microtubule-based movement"/>
    <property type="evidence" value="ECO:0007669"/>
    <property type="project" value="TreeGrafter"/>
</dbReference>
<comment type="subcellular location">
    <subcellularLocation>
        <location evidence="1">Cytoplasm</location>
        <location evidence="1">Cytoskeleton</location>
    </subcellularLocation>
</comment>
<keyword evidence="7 11" id="KW-0175">Coiled coil</keyword>
<keyword evidence="14" id="KW-0418">Kinase</keyword>
<evidence type="ECO:0000256" key="2">
    <source>
        <dbReference type="ARBA" id="ARBA00009622"/>
    </source>
</evidence>
<organism evidence="14 15">
    <name type="scientific">Stieleria marina</name>
    <dbReference type="NCBI Taxonomy" id="1930275"/>
    <lineage>
        <taxon>Bacteria</taxon>
        <taxon>Pseudomonadati</taxon>
        <taxon>Planctomycetota</taxon>
        <taxon>Planctomycetia</taxon>
        <taxon>Pirellulales</taxon>
        <taxon>Pirellulaceae</taxon>
        <taxon>Stieleria</taxon>
    </lineage>
</organism>
<dbReference type="PROSITE" id="PS50011">
    <property type="entry name" value="PROTEIN_KINASE_DOM"/>
    <property type="match status" value="1"/>
</dbReference>
<dbReference type="GO" id="GO:0005871">
    <property type="term" value="C:kinesin complex"/>
    <property type="evidence" value="ECO:0007669"/>
    <property type="project" value="InterPro"/>
</dbReference>
<dbReference type="InterPro" id="IPR000719">
    <property type="entry name" value="Prot_kinase_dom"/>
</dbReference>
<dbReference type="SMART" id="SM00028">
    <property type="entry name" value="TPR"/>
    <property type="match status" value="15"/>
</dbReference>
<evidence type="ECO:0000256" key="4">
    <source>
        <dbReference type="ARBA" id="ARBA00022701"/>
    </source>
</evidence>
<dbReference type="GO" id="GO:0005524">
    <property type="term" value="F:ATP binding"/>
    <property type="evidence" value="ECO:0007669"/>
    <property type="project" value="InterPro"/>
</dbReference>
<keyword evidence="4" id="KW-0493">Microtubule</keyword>
<dbReference type="Pfam" id="PF13181">
    <property type="entry name" value="TPR_8"/>
    <property type="match status" value="1"/>
</dbReference>
<evidence type="ECO:0000256" key="11">
    <source>
        <dbReference type="SAM" id="Coils"/>
    </source>
</evidence>
<dbReference type="Pfam" id="PF13374">
    <property type="entry name" value="TPR_10"/>
    <property type="match status" value="2"/>
</dbReference>
<evidence type="ECO:0000256" key="6">
    <source>
        <dbReference type="ARBA" id="ARBA00022803"/>
    </source>
</evidence>
<dbReference type="InterPro" id="IPR019734">
    <property type="entry name" value="TPR_rpt"/>
</dbReference>
<evidence type="ECO:0000259" key="13">
    <source>
        <dbReference type="PROSITE" id="PS50011"/>
    </source>
</evidence>
<evidence type="ECO:0000256" key="10">
    <source>
        <dbReference type="PROSITE-ProRule" id="PRU00339"/>
    </source>
</evidence>
<evidence type="ECO:0000313" key="15">
    <source>
        <dbReference type="Proteomes" id="UP000319817"/>
    </source>
</evidence>
<dbReference type="Pfam" id="PF00069">
    <property type="entry name" value="Pkinase"/>
    <property type="match status" value="2"/>
</dbReference>
<dbReference type="PANTHER" id="PTHR45783">
    <property type="entry name" value="KINESIN LIGHT CHAIN"/>
    <property type="match status" value="1"/>
</dbReference>
<evidence type="ECO:0000313" key="14">
    <source>
        <dbReference type="EMBL" id="QDT11985.1"/>
    </source>
</evidence>
<dbReference type="PRINTS" id="PR00381">
    <property type="entry name" value="KINESINLIGHT"/>
</dbReference>
<dbReference type="Proteomes" id="UP000319817">
    <property type="component" value="Chromosome"/>
</dbReference>
<dbReference type="InterPro" id="IPR008271">
    <property type="entry name" value="Ser/Thr_kinase_AS"/>
</dbReference>
<evidence type="ECO:0000256" key="12">
    <source>
        <dbReference type="SAM" id="MobiDB-lite"/>
    </source>
</evidence>
<protein>
    <submittedName>
        <fullName evidence="14">Serine/threonine-protein kinase PknB</fullName>
        <ecNumber evidence="14">2.7.11.1</ecNumber>
    </submittedName>
</protein>
<dbReference type="InterPro" id="IPR002151">
    <property type="entry name" value="Kinesin_light"/>
</dbReference>
<comment type="similarity">
    <text evidence="2">Belongs to the kinesin light chain family.</text>
</comment>
<sequence>MPESTPNLDSLFAAASAIESADERAAYLDKSCGDNLELRKLLEGMLQSDQQAGSFLEKPAPGLDDTIASGSEGKNLAASMDAGLTTAFSVNDAVVLGSPNHSVLKMLGNTLDEVPRVLLRESHAEGDDPISKPNSPEIPHSDSDGRYRLDGEIARGGMGAVLKGRDMDLGRDLAIKVLLDSHKDDPQVIQRFVEEAQIGGQLQHPGIAPVYELGQFADQRPFFSMKLVKGDTLAKLLFDREDAVDERGKLIGIFEQICQTVAYAHSRGVIHRDLKPANIMVGAFGEVQVMDWGLAKVLPTGGVADEKKAKKTQQGQSIIQTMRSVGSDIPGSFGSTGSETQMGSVMGTPAYMPPEQALGEIDQLDQRADVFGLGAILCEILTGKPPYVGENGSQVYRMASRGKLDDAFTRLNACAADTKLITLAKHCLELEPANRPKDASVLAGRTTAYLESVEQKLRDSELAKVDAQVRAEELRRRQRLAYTAGAAIVATLLIGISASLWQMFRANTAEQLAREETARATVAELLAKEEAVRATTAEKETADTLVKVKTERDAKELARKDAEQISTFLSEVLRSPDPNRDGREIKVAELLDNAAKKLETDLADQPGRRVKLQATLGSTFYELGLFKQAIPLREQARDHYLSSGGPEHPNTLAAMNNLAKSYYQVGRRDEAIKLQEEVLKLRRKVSGPEHPNTLIAMSNLAVFYDDDGRRDEAFNLREEVLRLRRMVLGPEHLQTLSAMNNLAISYDDTGRQNEALQLREEILRLRHKVLGAEHRDTFSAMNNLAISYYQAGRRTEAIKLREEVLTLRRKVLGPEHPGTLDAMANLANSYNDAGRRDKAVKLREDVLTLRRKVSGPEYPDTLDAMNNLAVSYDDAGRWNEAVTLKEKGLTLRRKMSGPRHPDLLTAMSNLANSYYEANRRDEAMKLREEVLTLRREVLGPEHPDTLDAMNNLAISYDNAGRQDEAHKLREEVLSLRRKALGPEHPDTLSAMHNLAASYYDEAGRQNEALKLREEVLTLRRKVLGPEHPDTLSAMNNLAVSYKADGRMALTRKLLDRLVSLRRKVLGPEHPETLAAMNNLAILHASADRRDEAFKKLLTATNRLAESCEVAAQRDRARDLREEALTLCRKVLGPEHPDTLLAMHRLAISYKNAGRLEESLQLREEVVTIRRKVLGPVHSKTLEAMNNLAKSHANAGRLDEAFKLREEVLTLNPNDPNGLGGMAWLLATTPDKDGEYPSAAQALAMARRAEELAPHHYGILNTLGIALYRAKEWQETIDVLQKSIKLGGDKVYNWLFIAMAHWQLDQKDEAKQWYDKSLAWKAANAVATQADADLQRFYAEAAKLMTADAKELK</sequence>
<keyword evidence="8" id="KW-0505">Motor protein</keyword>
<gene>
    <name evidence="14" type="primary">pknB_16</name>
    <name evidence="14" type="ORF">K239x_39870</name>
</gene>
<dbReference type="SMART" id="SM00220">
    <property type="entry name" value="S_TKc"/>
    <property type="match status" value="1"/>
</dbReference>
<feature type="repeat" description="TPR" evidence="10">
    <location>
        <begin position="1181"/>
        <end position="1214"/>
    </location>
</feature>
<keyword evidence="6 10" id="KW-0802">TPR repeat</keyword>
<dbReference type="Gene3D" id="1.25.40.10">
    <property type="entry name" value="Tetratricopeptide repeat domain"/>
    <property type="match status" value="5"/>
</dbReference>
<dbReference type="GO" id="GO:0019894">
    <property type="term" value="F:kinesin binding"/>
    <property type="evidence" value="ECO:0007669"/>
    <property type="project" value="TreeGrafter"/>
</dbReference>
<dbReference type="EC" id="2.7.11.1" evidence="14"/>
<dbReference type="SUPFAM" id="SSF56112">
    <property type="entry name" value="Protein kinase-like (PK-like)"/>
    <property type="match status" value="1"/>
</dbReference>
<proteinExistence type="inferred from homology"/>